<dbReference type="Pfam" id="PF00646">
    <property type="entry name" value="F-box"/>
    <property type="match status" value="1"/>
</dbReference>
<dbReference type="InterPro" id="IPR053781">
    <property type="entry name" value="F-box_AtFBL13-like"/>
</dbReference>
<dbReference type="Gene3D" id="1.20.1280.50">
    <property type="match status" value="1"/>
</dbReference>
<dbReference type="AlphaFoldDB" id="A0AAD3S741"/>
<dbReference type="EMBL" id="BSYO01000006">
    <property type="protein sequence ID" value="GMH05722.1"/>
    <property type="molecule type" value="Genomic_DNA"/>
</dbReference>
<dbReference type="Pfam" id="PF23622">
    <property type="entry name" value="LRR_At1g61320_AtMIF1"/>
    <property type="match status" value="1"/>
</dbReference>
<dbReference type="SUPFAM" id="SSF81383">
    <property type="entry name" value="F-box domain"/>
    <property type="match status" value="1"/>
</dbReference>
<proteinExistence type="predicted"/>
<evidence type="ECO:0000313" key="2">
    <source>
        <dbReference type="EMBL" id="GMH05722.1"/>
    </source>
</evidence>
<dbReference type="Proteomes" id="UP001279734">
    <property type="component" value="Unassembled WGS sequence"/>
</dbReference>
<keyword evidence="3" id="KW-1185">Reference proteome</keyword>
<dbReference type="InterPro" id="IPR053772">
    <property type="entry name" value="At1g61320/At1g61330-like"/>
</dbReference>
<name>A0AAD3S741_NEPGR</name>
<organism evidence="2 3">
    <name type="scientific">Nepenthes gracilis</name>
    <name type="common">Slender pitcher plant</name>
    <dbReference type="NCBI Taxonomy" id="150966"/>
    <lineage>
        <taxon>Eukaryota</taxon>
        <taxon>Viridiplantae</taxon>
        <taxon>Streptophyta</taxon>
        <taxon>Embryophyta</taxon>
        <taxon>Tracheophyta</taxon>
        <taxon>Spermatophyta</taxon>
        <taxon>Magnoliopsida</taxon>
        <taxon>eudicotyledons</taxon>
        <taxon>Gunneridae</taxon>
        <taxon>Pentapetalae</taxon>
        <taxon>Caryophyllales</taxon>
        <taxon>Nepenthaceae</taxon>
        <taxon>Nepenthes</taxon>
    </lineage>
</organism>
<dbReference type="PANTHER" id="PTHR34145:SF28">
    <property type="entry name" value="F-BOX DOMAIN-CONTAINING PROTEIN"/>
    <property type="match status" value="1"/>
</dbReference>
<dbReference type="SMART" id="SM00256">
    <property type="entry name" value="FBOX"/>
    <property type="match status" value="1"/>
</dbReference>
<reference evidence="2" key="1">
    <citation type="submission" date="2023-05" db="EMBL/GenBank/DDBJ databases">
        <title>Nepenthes gracilis genome sequencing.</title>
        <authorList>
            <person name="Fukushima K."/>
        </authorList>
    </citation>
    <scope>NUCLEOTIDE SEQUENCE</scope>
    <source>
        <strain evidence="2">SING2019-196</strain>
    </source>
</reference>
<dbReference type="InterPro" id="IPR032675">
    <property type="entry name" value="LRR_dom_sf"/>
</dbReference>
<feature type="domain" description="F-box" evidence="1">
    <location>
        <begin position="11"/>
        <end position="50"/>
    </location>
</feature>
<dbReference type="InterPro" id="IPR001810">
    <property type="entry name" value="F-box_dom"/>
</dbReference>
<comment type="caution">
    <text evidence="2">The sequence shown here is derived from an EMBL/GenBank/DDBJ whole genome shotgun (WGS) entry which is preliminary data.</text>
</comment>
<dbReference type="InterPro" id="IPR055357">
    <property type="entry name" value="LRR_At1g61320_AtMIF1"/>
</dbReference>
<dbReference type="InterPro" id="IPR036047">
    <property type="entry name" value="F-box-like_dom_sf"/>
</dbReference>
<accession>A0AAD3S741</accession>
<dbReference type="CDD" id="cd22160">
    <property type="entry name" value="F-box_AtFBL13-like"/>
    <property type="match status" value="1"/>
</dbReference>
<dbReference type="PANTHER" id="PTHR34145">
    <property type="entry name" value="OS02G0105600 PROTEIN"/>
    <property type="match status" value="1"/>
</dbReference>
<dbReference type="SUPFAM" id="SSF52047">
    <property type="entry name" value="RNI-like"/>
    <property type="match status" value="1"/>
</dbReference>
<protein>
    <recommendedName>
        <fullName evidence="1">F-box domain-containing protein</fullName>
    </recommendedName>
</protein>
<sequence length="461" mass="52892">MAGGQDFFSFLPDSLIIIIISFLPVRDAVRTAVLSRRWRHAWRSTPNVELNEQHFAALRSPLQRISCINFARQWLQNYEGSTISNFTLAFSRPHDFEKDMDRFIKFAIDRRTKGLELDFSDPHSPGDLPVGAKTPDRPFELPEFVYRFQSLESLKLSSCSFRVTNAVNLCGLKSLSLGWMEVKASTIQNLSTACPSLENLSLIKCFNETVYVFVSSRLRTLVVDRCVDLLILNLCTPNLRCFKYSGTVVEFGAEYLRRLEEADLDFGLAPFYDFEKVDTVVDMLDRVKHAKVLTACSYVTQILAAASELSTLPRRGNVRHLTIKSALHPFEYFGIACLLNTYPYIEKLRLDIGDEFIFNEDDNCFAIPELMEEPESFWSSMETPPWCVRHRLKVVEINGYKKVGNQLCFINYLCKFGAALRCLKLRTDHPHDHHHLDHDDGQSTALDLLHRPNLQIFLESL</sequence>
<evidence type="ECO:0000313" key="3">
    <source>
        <dbReference type="Proteomes" id="UP001279734"/>
    </source>
</evidence>
<dbReference type="Gene3D" id="3.80.10.10">
    <property type="entry name" value="Ribonuclease Inhibitor"/>
    <property type="match status" value="1"/>
</dbReference>
<evidence type="ECO:0000259" key="1">
    <source>
        <dbReference type="SMART" id="SM00256"/>
    </source>
</evidence>
<gene>
    <name evidence="2" type="ORF">Nepgr_007562</name>
</gene>